<reference evidence="2" key="1">
    <citation type="submission" date="2018-05" db="EMBL/GenBank/DDBJ databases">
        <authorList>
            <person name="Lanie J.A."/>
            <person name="Ng W.-L."/>
            <person name="Kazmierczak K.M."/>
            <person name="Andrzejewski T.M."/>
            <person name="Davidsen T.M."/>
            <person name="Wayne K.J."/>
            <person name="Tettelin H."/>
            <person name="Glass J.I."/>
            <person name="Rusch D."/>
            <person name="Podicherti R."/>
            <person name="Tsui H.-C.T."/>
            <person name="Winkler M.E."/>
        </authorList>
    </citation>
    <scope>NUCLEOTIDE SEQUENCE</scope>
</reference>
<dbReference type="InterPro" id="IPR012674">
    <property type="entry name" value="Calycin"/>
</dbReference>
<dbReference type="AlphaFoldDB" id="A0A382QRK0"/>
<dbReference type="InterPro" id="IPR000566">
    <property type="entry name" value="Lipocln_cytosolic_FA-bd_dom"/>
</dbReference>
<evidence type="ECO:0000259" key="1">
    <source>
        <dbReference type="Pfam" id="PF08212"/>
    </source>
</evidence>
<organism evidence="2">
    <name type="scientific">marine metagenome</name>
    <dbReference type="NCBI Taxonomy" id="408172"/>
    <lineage>
        <taxon>unclassified sequences</taxon>
        <taxon>metagenomes</taxon>
        <taxon>ecological metagenomes</taxon>
    </lineage>
</organism>
<name>A0A382QRK0_9ZZZZ</name>
<gene>
    <name evidence="2" type="ORF">METZ01_LOCUS340306</name>
</gene>
<proteinExistence type="predicted"/>
<sequence>MEEDETPWVLSRKPTMDEFKYSKLVESLAKRNFDIRLLKVTPQT</sequence>
<dbReference type="SUPFAM" id="SSF50814">
    <property type="entry name" value="Lipocalins"/>
    <property type="match status" value="1"/>
</dbReference>
<dbReference type="Gene3D" id="2.40.128.20">
    <property type="match status" value="1"/>
</dbReference>
<dbReference type="EMBL" id="UINC01116012">
    <property type="protein sequence ID" value="SVC87452.1"/>
    <property type="molecule type" value="Genomic_DNA"/>
</dbReference>
<evidence type="ECO:0000313" key="2">
    <source>
        <dbReference type="EMBL" id="SVC87452.1"/>
    </source>
</evidence>
<dbReference type="Pfam" id="PF08212">
    <property type="entry name" value="Lipocalin_2"/>
    <property type="match status" value="1"/>
</dbReference>
<protein>
    <recommendedName>
        <fullName evidence="1">Lipocalin/cytosolic fatty-acid binding domain-containing protein</fullName>
    </recommendedName>
</protein>
<feature type="domain" description="Lipocalin/cytosolic fatty-acid binding" evidence="1">
    <location>
        <begin position="5"/>
        <end position="43"/>
    </location>
</feature>
<accession>A0A382QRK0</accession>